<protein>
    <recommendedName>
        <fullName evidence="6">Probable sugar-binding periplasmic protein</fullName>
    </recommendedName>
</protein>
<dbReference type="PANTHER" id="PTHR43649">
    <property type="entry name" value="ARABINOSE-BINDING PROTEIN-RELATED"/>
    <property type="match status" value="1"/>
</dbReference>
<keyword evidence="9" id="KW-1185">Reference proteome</keyword>
<evidence type="ECO:0000256" key="6">
    <source>
        <dbReference type="ARBA" id="ARBA00049753"/>
    </source>
</evidence>
<feature type="chain" id="PRO_5047218442" description="Probable sugar-binding periplasmic protein" evidence="7">
    <location>
        <begin position="28"/>
        <end position="429"/>
    </location>
</feature>
<evidence type="ECO:0000313" key="8">
    <source>
        <dbReference type="EMBL" id="MDQ7906521.1"/>
    </source>
</evidence>
<name>A0ABU0ZHJ8_9ACTN</name>
<evidence type="ECO:0000256" key="3">
    <source>
        <dbReference type="ARBA" id="ARBA00022448"/>
    </source>
</evidence>
<evidence type="ECO:0000256" key="7">
    <source>
        <dbReference type="SAM" id="SignalP"/>
    </source>
</evidence>
<comment type="caution">
    <text evidence="8">The sequence shown here is derived from an EMBL/GenBank/DDBJ whole genome shotgun (WGS) entry which is preliminary data.</text>
</comment>
<dbReference type="InterPro" id="IPR050490">
    <property type="entry name" value="Bact_solute-bd_prot1"/>
</dbReference>
<dbReference type="InterPro" id="IPR006059">
    <property type="entry name" value="SBP"/>
</dbReference>
<sequence>MRYSRRGIVALGLAAALIALPACSSSANDDDGGSSGSGDTEVEVFSWWAGPGEKEGLDAMIADFTTKNSGIKFNNAAVAGGAGTNAKTVLATRLQAKNPPDSYQVHAGLELASDIEAGYVEDITYLYDQQGWKEKFPKGLVDAITVDGKIYSVPVNIHRSNLLWFNPATLQKAGISAPPKTWAEFLTQAATLKSKGITALSIGPGWTQEHLLENVLLGELGTDKYTGLWNGSTDWKSAEVTAALTTYTKILGFSDLKSAAADWQPALDKVVDGTAAYNVMGDWADGYLKGAKALKFKTGYDVVATPGSEGVYNFLSDSFTLPVGAPHKGAAEKWLVECGSTEGQDAFNPQKGSVPARTDADKSKYTDYLAAALAEWQNPATKIVGSLAHGVVANNAFKGEIDTALQIFVQDGNVAKFADAVAKAYDANK</sequence>
<dbReference type="PANTHER" id="PTHR43649:SF28">
    <property type="entry name" value="BINDING PROTEIN COMPONENT OF ABC SUGAR TRANSPORTER-RELATED"/>
    <property type="match status" value="1"/>
</dbReference>
<proteinExistence type="inferred from homology"/>
<evidence type="ECO:0000256" key="2">
    <source>
        <dbReference type="ARBA" id="ARBA00008520"/>
    </source>
</evidence>
<accession>A0ABU0ZHJ8</accession>
<reference evidence="8 9" key="1">
    <citation type="submission" date="2023-08" db="EMBL/GenBank/DDBJ databases">
        <title>Phytohabitans sansha sp. nov., isolated from marine sediment.</title>
        <authorList>
            <person name="Zhao Y."/>
            <person name="Yi K."/>
        </authorList>
    </citation>
    <scope>NUCLEOTIDE SEQUENCE [LARGE SCALE GENOMIC DNA]</scope>
    <source>
        <strain evidence="8 9">ZYX-F-186</strain>
    </source>
</reference>
<dbReference type="SUPFAM" id="SSF53850">
    <property type="entry name" value="Periplasmic binding protein-like II"/>
    <property type="match status" value="1"/>
</dbReference>
<comment type="function">
    <text evidence="5">Part of a binding-protein-dependent transport system for a sugar.</text>
</comment>
<dbReference type="Pfam" id="PF13416">
    <property type="entry name" value="SBP_bac_8"/>
    <property type="match status" value="1"/>
</dbReference>
<organism evidence="8 9">
    <name type="scientific">Phytohabitans maris</name>
    <dbReference type="NCBI Taxonomy" id="3071409"/>
    <lineage>
        <taxon>Bacteria</taxon>
        <taxon>Bacillati</taxon>
        <taxon>Actinomycetota</taxon>
        <taxon>Actinomycetes</taxon>
        <taxon>Micromonosporales</taxon>
        <taxon>Micromonosporaceae</taxon>
    </lineage>
</organism>
<feature type="signal peptide" evidence="7">
    <location>
        <begin position="1"/>
        <end position="27"/>
    </location>
</feature>
<keyword evidence="3" id="KW-0813">Transport</keyword>
<evidence type="ECO:0000256" key="5">
    <source>
        <dbReference type="ARBA" id="ARBA00049629"/>
    </source>
</evidence>
<evidence type="ECO:0000256" key="1">
    <source>
        <dbReference type="ARBA" id="ARBA00004196"/>
    </source>
</evidence>
<gene>
    <name evidence="8" type="ORF">RB614_18565</name>
</gene>
<evidence type="ECO:0000256" key="4">
    <source>
        <dbReference type="ARBA" id="ARBA00022729"/>
    </source>
</evidence>
<dbReference type="Proteomes" id="UP001230908">
    <property type="component" value="Unassembled WGS sequence"/>
</dbReference>
<dbReference type="EMBL" id="JAVHUY010000016">
    <property type="protein sequence ID" value="MDQ7906521.1"/>
    <property type="molecule type" value="Genomic_DNA"/>
</dbReference>
<keyword evidence="4 7" id="KW-0732">Signal</keyword>
<dbReference type="Gene3D" id="3.40.190.10">
    <property type="entry name" value="Periplasmic binding protein-like II"/>
    <property type="match status" value="2"/>
</dbReference>
<dbReference type="RefSeq" id="WP_308713790.1">
    <property type="nucleotide sequence ID" value="NZ_JAVHUY010000016.1"/>
</dbReference>
<evidence type="ECO:0000313" key="9">
    <source>
        <dbReference type="Proteomes" id="UP001230908"/>
    </source>
</evidence>
<comment type="subcellular location">
    <subcellularLocation>
        <location evidence="1">Cell envelope</location>
    </subcellularLocation>
</comment>
<comment type="similarity">
    <text evidence="2">Belongs to the bacterial solute-binding protein 1 family.</text>
</comment>